<dbReference type="InterPro" id="IPR018511">
    <property type="entry name" value="Hemolysin-typ_Ca-bd_CS"/>
</dbReference>
<dbReference type="GO" id="GO:0016020">
    <property type="term" value="C:membrane"/>
    <property type="evidence" value="ECO:0007669"/>
    <property type="project" value="UniProtKB-SubCell"/>
</dbReference>
<dbReference type="InterPro" id="IPR002035">
    <property type="entry name" value="VWF_A"/>
</dbReference>
<evidence type="ECO:0000256" key="8">
    <source>
        <dbReference type="ARBA" id="ARBA00023157"/>
    </source>
</evidence>
<keyword evidence="6" id="KW-0401">Integrin</keyword>
<dbReference type="Proteomes" id="UP000681356">
    <property type="component" value="Unassembled WGS sequence"/>
</dbReference>
<dbReference type="InterPro" id="IPR015812">
    <property type="entry name" value="Integrin_bsu"/>
</dbReference>
<dbReference type="PROSITE" id="PS00330">
    <property type="entry name" value="HEMOLYSIN_CALCIUM"/>
    <property type="match status" value="8"/>
</dbReference>
<keyword evidence="8" id="KW-1015">Disulfide bond</keyword>
<dbReference type="Gene3D" id="2.60.40.3440">
    <property type="match status" value="1"/>
</dbReference>
<dbReference type="RefSeq" id="WP_212538685.1">
    <property type="nucleotide sequence ID" value="NZ_JAGTUU010000011.1"/>
</dbReference>
<accession>A0A8J7WFJ1</accession>
<comment type="subcellular location">
    <subcellularLocation>
        <location evidence="1">Membrane</location>
        <topology evidence="1">Single-pass type I membrane protein</topology>
    </subcellularLocation>
    <subcellularLocation>
        <location evidence="2">Secreted</location>
    </subcellularLocation>
</comment>
<evidence type="ECO:0000313" key="13">
    <source>
        <dbReference type="Proteomes" id="UP000681356"/>
    </source>
</evidence>
<reference evidence="12" key="1">
    <citation type="submission" date="2021-04" db="EMBL/GenBank/DDBJ databases">
        <authorList>
            <person name="Yoon J."/>
        </authorList>
    </citation>
    <scope>NUCLEOTIDE SEQUENCE</scope>
    <source>
        <strain evidence="12">KMU-90</strain>
    </source>
</reference>
<dbReference type="Gene3D" id="3.40.50.410">
    <property type="entry name" value="von Willebrand factor, type A domain"/>
    <property type="match status" value="1"/>
</dbReference>
<dbReference type="SUPFAM" id="SSF51120">
    <property type="entry name" value="beta-Roll"/>
    <property type="match status" value="5"/>
</dbReference>
<dbReference type="PANTHER" id="PTHR38340:SF1">
    <property type="entry name" value="S-LAYER PROTEIN"/>
    <property type="match status" value="1"/>
</dbReference>
<proteinExistence type="inferred from homology"/>
<dbReference type="Gene3D" id="2.150.10.10">
    <property type="entry name" value="Serralysin-like metalloprotease, C-terminal"/>
    <property type="match status" value="5"/>
</dbReference>
<dbReference type="PRINTS" id="PR00313">
    <property type="entry name" value="CABNDNGRPT"/>
</dbReference>
<feature type="region of interest" description="Disordered" evidence="10">
    <location>
        <begin position="555"/>
        <end position="594"/>
    </location>
</feature>
<evidence type="ECO:0000313" key="12">
    <source>
        <dbReference type="EMBL" id="MBS0126730.1"/>
    </source>
</evidence>
<dbReference type="InterPro" id="IPR001343">
    <property type="entry name" value="Hemolysn_Ca-bd"/>
</dbReference>
<keyword evidence="9" id="KW-0325">Glycoprotein</keyword>
<dbReference type="InterPro" id="IPR036465">
    <property type="entry name" value="vWFA_dom_sf"/>
</dbReference>
<dbReference type="AlphaFoldDB" id="A0A8J7WFJ1"/>
<dbReference type="Pfam" id="PF00353">
    <property type="entry name" value="HemolysinCabind"/>
    <property type="match status" value="10"/>
</dbReference>
<dbReference type="PRINTS" id="PR01186">
    <property type="entry name" value="INTEGRINB"/>
</dbReference>
<sequence length="1010" mass="101549">MSASAVCGPIDLIFLQDLSGSFSDDLPILKAQIPNLIAAIEGSNPDADFGVASFIDKPTGGFGGTTDYVYQTHLAVSTDNAAVIAAMNALSNRSGADAPEAQLEGLLQTALRIAELGYRADATRVVMLSTDSTYHVAGDFASVVANNLDAILDGTPPGTGEDYPTIDGLRAALVAANIFPVFSVTPEMRITYEDLVAQLGFGAVVTLTSDSANFSDAVRTALASACGIITHPGTDGNDSIDGSEGDDGIFCGLGDDTAHGDLGDDLIDGGYGDDDCFGDDGRDDLRGGSGRDDLDGGADDDVLSGGLGDDTMRGGTGADRFVVNAGDGHDTVADFEDGIDRIDLSSMDKTEAAAATLSAVADAGGTRISFSDGSSLFLAGMTPSDLSLDDLILDSTNAAPVAANDSAATQSTRPVSIDVLANDVDVENDPLNVVSVSVAAHGSVVIEADGTLTYTAAFGFVGNDTFTYVVSDGARFASARVTVAVAPDLTGSARADNLVGTAAPELFRGFGGDDSILALGGDDTVLAGSGNDTADGGAGADSMYGGWGADRLIGGAGGDSLNGEGGRDTLEGGDGDDALDGGTENDRIDGGDGNDVILGGDGNDTITGGPTSVAGLVTDLDTIDAGAGDDVVHGGADADSILGGDGNDRLLGEDGDDDLYGGAGNDTLKGGLLDDRLHGEDGDDLLMGEVGDDNLDGGAGNDRLVGGAGENQMKGGVGNDTYVVGGFAATDIIEENAAPAVSVDTILFAPGITFADIALSRVIDTLVISHALGTVEVADHYNEPKKAVEFLAFDDGSLYEMATGILTPPPSTDITGTPAPELLTGTAMDDTITGLGGADTILGMTGDDLIDAGWGGDVVYGDSSLAGAAGGHDTIRAGGGADELHGGRGHDRIYGEDGHDSLFGDGGNDLLAGGAGDDVLTGGTGGDRLRGGAGSDVFVFEVDGGRDRVLDFQSGADHLDLTAFGLAETDLTFTAFGSSDQHLLITATGLSVELWNTVQTDLDVAADFLF</sequence>
<feature type="domain" description="VWFA" evidence="11">
    <location>
        <begin position="11"/>
        <end position="199"/>
    </location>
</feature>
<dbReference type="GO" id="GO:0005615">
    <property type="term" value="C:extracellular space"/>
    <property type="evidence" value="ECO:0007669"/>
    <property type="project" value="InterPro"/>
</dbReference>
<feature type="region of interest" description="Disordered" evidence="10">
    <location>
        <begin position="877"/>
        <end position="898"/>
    </location>
</feature>
<comment type="similarity">
    <text evidence="3">Belongs to the integrin beta chain family.</text>
</comment>
<feature type="compositionally biased region" description="Gly residues" evidence="10">
    <location>
        <begin position="555"/>
        <end position="564"/>
    </location>
</feature>
<dbReference type="InterPro" id="IPR050557">
    <property type="entry name" value="RTX_toxin/Mannuronan_C5-epim"/>
</dbReference>
<evidence type="ECO:0000256" key="7">
    <source>
        <dbReference type="ARBA" id="ARBA00023136"/>
    </source>
</evidence>
<comment type="caution">
    <text evidence="12">The sequence shown here is derived from an EMBL/GenBank/DDBJ whole genome shotgun (WGS) entry which is preliminary data.</text>
</comment>
<evidence type="ECO:0000256" key="1">
    <source>
        <dbReference type="ARBA" id="ARBA00004479"/>
    </source>
</evidence>
<gene>
    <name evidence="12" type="ORF">KB874_21870</name>
</gene>
<evidence type="ECO:0000256" key="9">
    <source>
        <dbReference type="ARBA" id="ARBA00023180"/>
    </source>
</evidence>
<feature type="compositionally biased region" description="Basic and acidic residues" evidence="10">
    <location>
        <begin position="282"/>
        <end position="294"/>
    </location>
</feature>
<dbReference type="PROSITE" id="PS50234">
    <property type="entry name" value="VWFA"/>
    <property type="match status" value="1"/>
</dbReference>
<feature type="compositionally biased region" description="Basic and acidic residues" evidence="10">
    <location>
        <begin position="882"/>
        <end position="898"/>
    </location>
</feature>
<evidence type="ECO:0000256" key="10">
    <source>
        <dbReference type="SAM" id="MobiDB-lite"/>
    </source>
</evidence>
<dbReference type="SUPFAM" id="SSF53300">
    <property type="entry name" value="vWA-like"/>
    <property type="match status" value="1"/>
</dbReference>
<evidence type="ECO:0000256" key="6">
    <source>
        <dbReference type="ARBA" id="ARBA00023037"/>
    </source>
</evidence>
<evidence type="ECO:0000256" key="2">
    <source>
        <dbReference type="ARBA" id="ARBA00004613"/>
    </source>
</evidence>
<protein>
    <submittedName>
        <fullName evidence="12">Cadherin-like domain-containing protein</fullName>
    </submittedName>
</protein>
<name>A0A8J7WFJ1_9RHOB</name>
<feature type="region of interest" description="Disordered" evidence="10">
    <location>
        <begin position="282"/>
        <end position="311"/>
    </location>
</feature>
<evidence type="ECO:0000256" key="3">
    <source>
        <dbReference type="ARBA" id="ARBA00007449"/>
    </source>
</evidence>
<keyword evidence="4" id="KW-0964">Secreted</keyword>
<keyword evidence="13" id="KW-1185">Reference proteome</keyword>
<evidence type="ECO:0000256" key="5">
    <source>
        <dbReference type="ARBA" id="ARBA00022692"/>
    </source>
</evidence>
<dbReference type="CDD" id="cd00198">
    <property type="entry name" value="vWFA"/>
    <property type="match status" value="1"/>
</dbReference>
<evidence type="ECO:0000256" key="4">
    <source>
        <dbReference type="ARBA" id="ARBA00022525"/>
    </source>
</evidence>
<dbReference type="InterPro" id="IPR002369">
    <property type="entry name" value="Integrin_bsu_VWA"/>
</dbReference>
<dbReference type="GO" id="GO:0007229">
    <property type="term" value="P:integrin-mediated signaling pathway"/>
    <property type="evidence" value="ECO:0007669"/>
    <property type="project" value="UniProtKB-KW"/>
</dbReference>
<dbReference type="GO" id="GO:0005509">
    <property type="term" value="F:calcium ion binding"/>
    <property type="evidence" value="ECO:0007669"/>
    <property type="project" value="InterPro"/>
</dbReference>
<dbReference type="EMBL" id="JAGTUU010000011">
    <property type="protein sequence ID" value="MBS0126730.1"/>
    <property type="molecule type" value="Genomic_DNA"/>
</dbReference>
<dbReference type="Pfam" id="PF00362">
    <property type="entry name" value="Integrin_beta"/>
    <property type="match status" value="1"/>
</dbReference>
<evidence type="ECO:0000259" key="11">
    <source>
        <dbReference type="PROSITE" id="PS50234"/>
    </source>
</evidence>
<feature type="region of interest" description="Disordered" evidence="10">
    <location>
        <begin position="635"/>
        <end position="658"/>
    </location>
</feature>
<organism evidence="12 13">
    <name type="scientific">Thetidibacter halocola</name>
    <dbReference type="NCBI Taxonomy" id="2827239"/>
    <lineage>
        <taxon>Bacteria</taxon>
        <taxon>Pseudomonadati</taxon>
        <taxon>Pseudomonadota</taxon>
        <taxon>Alphaproteobacteria</taxon>
        <taxon>Rhodobacterales</taxon>
        <taxon>Roseobacteraceae</taxon>
        <taxon>Thetidibacter</taxon>
    </lineage>
</organism>
<dbReference type="Pfam" id="PF17963">
    <property type="entry name" value="Big_9"/>
    <property type="match status" value="1"/>
</dbReference>
<dbReference type="InterPro" id="IPR011049">
    <property type="entry name" value="Serralysin-like_metalloprot_C"/>
</dbReference>
<keyword evidence="7" id="KW-0472">Membrane</keyword>
<keyword evidence="5" id="KW-0812">Transmembrane</keyword>
<dbReference type="PANTHER" id="PTHR38340">
    <property type="entry name" value="S-LAYER PROTEIN"/>
    <property type="match status" value="1"/>
</dbReference>